<comment type="caution">
    <text evidence="2">The sequence shown here is derived from an EMBL/GenBank/DDBJ whole genome shotgun (WGS) entry which is preliminary data.</text>
</comment>
<evidence type="ECO:0000313" key="2">
    <source>
        <dbReference type="EMBL" id="OAX79076.1"/>
    </source>
</evidence>
<evidence type="ECO:0000256" key="1">
    <source>
        <dbReference type="SAM" id="MobiDB-lite"/>
    </source>
</evidence>
<feature type="compositionally biased region" description="Basic and acidic residues" evidence="1">
    <location>
        <begin position="265"/>
        <end position="276"/>
    </location>
</feature>
<proteinExistence type="predicted"/>
<reference evidence="2 3" key="1">
    <citation type="submission" date="2015-07" db="EMBL/GenBank/DDBJ databases">
        <title>Emmonsia species relationships and genome sequence.</title>
        <authorList>
            <person name="Cuomo C.A."/>
            <person name="Schwartz I.S."/>
            <person name="Kenyon C."/>
            <person name="de Hoog G.S."/>
            <person name="Govender N.P."/>
            <person name="Botha A."/>
            <person name="Moreno L."/>
            <person name="de Vries M."/>
            <person name="Munoz J.F."/>
            <person name="Stielow J.B."/>
        </authorList>
    </citation>
    <scope>NUCLEOTIDE SEQUENCE [LARGE SCALE GENOMIC DNA]</scope>
    <source>
        <strain evidence="2 3">CBS 136260</strain>
    </source>
</reference>
<protein>
    <submittedName>
        <fullName evidence="2">Uncharacterized protein</fullName>
    </submittedName>
</protein>
<evidence type="ECO:0000313" key="3">
    <source>
        <dbReference type="Proteomes" id="UP000091918"/>
    </source>
</evidence>
<dbReference type="OrthoDB" id="4207259at2759"/>
<dbReference type="EMBL" id="LGUA01001171">
    <property type="protein sequence ID" value="OAX79076.1"/>
    <property type="molecule type" value="Genomic_DNA"/>
</dbReference>
<feature type="region of interest" description="Disordered" evidence="1">
    <location>
        <begin position="265"/>
        <end position="284"/>
    </location>
</feature>
<sequence>MSRTRGKQVASIRDIFGRKATQKDVAAPRGAVRYTLRNRRSSPLLKSRVSKDHLNASKRTISTHLGRCKPTKTDSSIAISSGGPVSGGGLLLNDFVDSINTTHYQIEEEVSKSLAEAEKSLEKRLARTATKHEGKIELFRTTRAAIFSPLEPEAQGNMGSPRRNKDITHLADVRNMLNSGEKSLKSHWKAWAKTQQKIACLAVEILGPDSVTLPPATKEVMSSGAFKRRLASATDAFQKQESLELKMLENVQKRRDEIACLAREARKQTNAQEKKSRDGKRKQREELCQLARKMLANI</sequence>
<dbReference type="AlphaFoldDB" id="A0A1B7NQW8"/>
<dbReference type="Proteomes" id="UP000091918">
    <property type="component" value="Unassembled WGS sequence"/>
</dbReference>
<accession>A0A1B7NQW8</accession>
<organism evidence="2 3">
    <name type="scientific">Emergomyces africanus</name>
    <dbReference type="NCBI Taxonomy" id="1955775"/>
    <lineage>
        <taxon>Eukaryota</taxon>
        <taxon>Fungi</taxon>
        <taxon>Dikarya</taxon>
        <taxon>Ascomycota</taxon>
        <taxon>Pezizomycotina</taxon>
        <taxon>Eurotiomycetes</taxon>
        <taxon>Eurotiomycetidae</taxon>
        <taxon>Onygenales</taxon>
        <taxon>Ajellomycetaceae</taxon>
        <taxon>Emergomyces</taxon>
    </lineage>
</organism>
<gene>
    <name evidence="2" type="ORF">ACJ72_06610</name>
</gene>
<name>A0A1B7NQW8_9EURO</name>
<keyword evidence="3" id="KW-1185">Reference proteome</keyword>